<dbReference type="Pfam" id="PF14281">
    <property type="entry name" value="PDDEXK_4"/>
    <property type="match status" value="1"/>
</dbReference>
<accession>A0ABY5LRE5</accession>
<keyword evidence="2" id="KW-1185">Reference proteome</keyword>
<dbReference type="RefSeq" id="WP_039203076.1">
    <property type="nucleotide sequence ID" value="NZ_CP099464.1"/>
</dbReference>
<dbReference type="InterPro" id="IPR029470">
    <property type="entry name" value="PDDEXK_4"/>
</dbReference>
<reference evidence="1" key="1">
    <citation type="submission" date="2022-06" db="EMBL/GenBank/DDBJ databases">
        <title>Nostosin G and Spiroidesin B from the Cyanobacterium Dolichospermum sp. NIES-1697.</title>
        <authorList>
            <person name="Phan C.-S."/>
            <person name="Mehjabin J.J."/>
            <person name="Anas A.R.J."/>
            <person name="Hayasaka M."/>
            <person name="Onoki R."/>
            <person name="Wang J."/>
            <person name="Umezawa T."/>
            <person name="Washio K."/>
            <person name="Morikawa M."/>
            <person name="Okino T."/>
        </authorList>
    </citation>
    <scope>NUCLEOTIDE SEQUENCE</scope>
    <source>
        <strain evidence="1">NIES-1697</strain>
    </source>
</reference>
<sequence length="366" mass="43505">MSLFTKLFYLSSSVNKPLENYFTEIVVCFLHHNQDILIAWLKSYSIIIEDNYSNIKVLSQERYKNEKSIIDIQIELSNGIDTDLIFIESKIGAKDPNNNLKKYAEILRSLPNIRHRILIYITRKDDPKDEIKVHTSNLLPQVSFYSLKWQDFYEFLNEHEADSLKPDTLKIEILKFMEKKEMSKNKEFSLIDLVSMITYRNFVKKTSKLMESTFSDEVKNKFIENFGYENVITPNLKTLGDDAITKGFPDWHFRYFLGYFDFTPEENSTEYPNIEHLKLGVAIGASAKYRRRSKFCLESMDKVEYERDWSKRINDDGWMTIDYTINIQELLSGKDHLSNIRNYFLESIDELKKIHDEYFYWNNLTK</sequence>
<evidence type="ECO:0000313" key="2">
    <source>
        <dbReference type="Proteomes" id="UP001057561"/>
    </source>
</evidence>
<organism evidence="1 2">
    <name type="scientific">Dolichospermum heterosporum TAC447</name>
    <dbReference type="NCBI Taxonomy" id="747523"/>
    <lineage>
        <taxon>Bacteria</taxon>
        <taxon>Bacillati</taxon>
        <taxon>Cyanobacteriota</taxon>
        <taxon>Cyanophyceae</taxon>
        <taxon>Nostocales</taxon>
        <taxon>Aphanizomenonaceae</taxon>
        <taxon>Dolichospermum</taxon>
        <taxon>Dolichospermum heterosporum</taxon>
    </lineage>
</organism>
<evidence type="ECO:0000313" key="1">
    <source>
        <dbReference type="EMBL" id="UUO14528.1"/>
    </source>
</evidence>
<dbReference type="Proteomes" id="UP001057561">
    <property type="component" value="Chromosome"/>
</dbReference>
<name>A0ABY5LRE5_9CYAN</name>
<gene>
    <name evidence="1" type="ORF">NG743_21225</name>
</gene>
<proteinExistence type="predicted"/>
<protein>
    <submittedName>
        <fullName evidence="1">PD-(D/E)XK nuclease family protein</fullName>
    </submittedName>
</protein>
<dbReference type="EMBL" id="CP099464">
    <property type="protein sequence ID" value="UUO14528.1"/>
    <property type="molecule type" value="Genomic_DNA"/>
</dbReference>